<dbReference type="RefSeq" id="WP_013346137.1">
    <property type="nucleotide sequence ID" value="NC_014541.1"/>
</dbReference>
<proteinExistence type="predicted"/>
<dbReference type="AlphaFoldDB" id="E1SQ59"/>
<reference evidence="1 2" key="1">
    <citation type="journal article" date="2010" name="Stand. Genomic Sci.">
        <title>Complete genome sequence of Ferrimonas balearica type strain (PAT).</title>
        <authorList>
            <person name="Nolan M."/>
            <person name="Sikorski J."/>
            <person name="Davenport K."/>
            <person name="Lucas S."/>
            <person name="Glavina Del Rio T."/>
            <person name="Tice H."/>
            <person name="Cheng J."/>
            <person name="Goodwin L."/>
            <person name="Pitluck S."/>
            <person name="Liolios K."/>
            <person name="Ivanova N."/>
            <person name="Mavromatis K."/>
            <person name="Ovchinnikova G."/>
            <person name="Pati A."/>
            <person name="Chen A."/>
            <person name="Palaniappan K."/>
            <person name="Land M."/>
            <person name="Hauser L."/>
            <person name="Chang Y."/>
            <person name="Jeffries C."/>
            <person name="Tapia R."/>
            <person name="Brettin T."/>
            <person name="Detter J."/>
            <person name="Han C."/>
            <person name="Yasawong M."/>
            <person name="Rohde M."/>
            <person name="Tindall B."/>
            <person name="Goker M."/>
            <person name="Woyke T."/>
            <person name="Bristow J."/>
            <person name="Eisen J."/>
            <person name="Markowitz V."/>
            <person name="Hugenholtz P."/>
            <person name="Kyrpides N."/>
            <person name="Klenk H."/>
            <person name="Lapidus A."/>
        </authorList>
    </citation>
    <scope>NUCLEOTIDE SEQUENCE [LARGE SCALE GENOMIC DNA]</scope>
    <source>
        <strain evidence="2">DSM 9799 / CCM 4581 / KCTC 23876 / PAT</strain>
    </source>
</reference>
<dbReference type="HOGENOM" id="CLU_195345_2_0_6"/>
<dbReference type="EMBL" id="CP002209">
    <property type="protein sequence ID" value="ADN76831.1"/>
    <property type="molecule type" value="Genomic_DNA"/>
</dbReference>
<dbReference type="GeneID" id="67182859"/>
<organism evidence="1 2">
    <name type="scientific">Ferrimonas balearica (strain DSM 9799 / CCM 4581 / KCTC 23876 / PAT)</name>
    <dbReference type="NCBI Taxonomy" id="550540"/>
    <lineage>
        <taxon>Bacteria</taxon>
        <taxon>Pseudomonadati</taxon>
        <taxon>Pseudomonadota</taxon>
        <taxon>Gammaproteobacteria</taxon>
        <taxon>Alteromonadales</taxon>
        <taxon>Ferrimonadaceae</taxon>
        <taxon>Ferrimonas</taxon>
    </lineage>
</organism>
<dbReference type="KEGG" id="fbl:Fbal_2629"/>
<dbReference type="Proteomes" id="UP000006683">
    <property type="component" value="Chromosome"/>
</dbReference>
<protein>
    <submittedName>
        <fullName evidence="1">Uncharacterized protein</fullName>
    </submittedName>
</protein>
<keyword evidence="2" id="KW-1185">Reference proteome</keyword>
<sequence length="64" mass="7407">MLLWLFVAVLSAPFFYLEALKAGMAPRRWLIQGLLLGPLLWPLFQAERQLHRRAVQKNAASWDS</sequence>
<gene>
    <name evidence="1" type="ordered locus">Fbal_2629</name>
</gene>
<dbReference type="STRING" id="550540.Fbal_2629"/>
<evidence type="ECO:0000313" key="2">
    <source>
        <dbReference type="Proteomes" id="UP000006683"/>
    </source>
</evidence>
<name>E1SQ59_FERBD</name>
<evidence type="ECO:0000313" key="1">
    <source>
        <dbReference type="EMBL" id="ADN76831.1"/>
    </source>
</evidence>
<accession>E1SQ59</accession>